<dbReference type="InterPro" id="IPR000326">
    <property type="entry name" value="PAP2/HPO"/>
</dbReference>
<feature type="transmembrane region" description="Helical" evidence="1">
    <location>
        <begin position="183"/>
        <end position="198"/>
    </location>
</feature>
<dbReference type="SMART" id="SM00014">
    <property type="entry name" value="acidPPc"/>
    <property type="match status" value="1"/>
</dbReference>
<dbReference type="Pfam" id="PF01569">
    <property type="entry name" value="PAP2"/>
    <property type="match status" value="1"/>
</dbReference>
<protein>
    <submittedName>
        <fullName evidence="3">Phosphatase PAP2 family protein</fullName>
    </submittedName>
</protein>
<sequence length="297" mass="29975">MNYGAAVDGAREVLFGTGVIRSVRELLPAPLVEAAGPVTHLGDGALLGALAVVLYWLGGDRRREYAYALGVGLGAFALVSGLKALFVHPRPPENVWLAAEANYGFPSAHALGSTVVLGVLAYVGRVGSRRARYLAAAGLVAVISLSRVVLGVHFPGDVLGGIAIGLAYLALMVRYADRNPERAFAVAFGLAVVMAIAAPNQYTTATLGGTAGALVGWHLVRDGATSPAAVGLAGAVVVAIPIGVVAAGLASGFAPVAETVGFALVAAGVLLAPAVAARIEAVVGIEDRLGRSERSGQ</sequence>
<feature type="transmembrane region" description="Helical" evidence="1">
    <location>
        <begin position="260"/>
        <end position="285"/>
    </location>
</feature>
<feature type="domain" description="Phosphatidic acid phosphatase type 2/haloperoxidase" evidence="2">
    <location>
        <begin position="64"/>
        <end position="173"/>
    </location>
</feature>
<evidence type="ECO:0000256" key="1">
    <source>
        <dbReference type="SAM" id="Phobius"/>
    </source>
</evidence>
<feature type="transmembrane region" description="Helical" evidence="1">
    <location>
        <begin position="131"/>
        <end position="152"/>
    </location>
</feature>
<dbReference type="AlphaFoldDB" id="A0ABD5V6F7"/>
<evidence type="ECO:0000259" key="2">
    <source>
        <dbReference type="SMART" id="SM00014"/>
    </source>
</evidence>
<feature type="transmembrane region" description="Helical" evidence="1">
    <location>
        <begin position="38"/>
        <end position="58"/>
    </location>
</feature>
<dbReference type="EMBL" id="JBHSXQ010000002">
    <property type="protein sequence ID" value="MFC6904770.1"/>
    <property type="molecule type" value="Genomic_DNA"/>
</dbReference>
<name>A0ABD5V6F7_9EURY</name>
<keyword evidence="1" id="KW-1133">Transmembrane helix</keyword>
<keyword evidence="4" id="KW-1185">Reference proteome</keyword>
<keyword evidence="1" id="KW-0472">Membrane</keyword>
<dbReference type="Proteomes" id="UP001596312">
    <property type="component" value="Unassembled WGS sequence"/>
</dbReference>
<evidence type="ECO:0000313" key="4">
    <source>
        <dbReference type="Proteomes" id="UP001596312"/>
    </source>
</evidence>
<dbReference type="InterPro" id="IPR036938">
    <property type="entry name" value="PAP2/HPO_sf"/>
</dbReference>
<organism evidence="3 4">
    <name type="scientific">Halalkalicoccus tibetensis</name>
    <dbReference type="NCBI Taxonomy" id="175632"/>
    <lineage>
        <taxon>Archaea</taxon>
        <taxon>Methanobacteriati</taxon>
        <taxon>Methanobacteriota</taxon>
        <taxon>Stenosarchaea group</taxon>
        <taxon>Halobacteria</taxon>
        <taxon>Halobacteriales</taxon>
        <taxon>Halococcaceae</taxon>
        <taxon>Halalkalicoccus</taxon>
    </lineage>
</organism>
<keyword evidence="1" id="KW-0812">Transmembrane</keyword>
<feature type="transmembrane region" description="Helical" evidence="1">
    <location>
        <begin position="232"/>
        <end position="254"/>
    </location>
</feature>
<accession>A0ABD5V6F7</accession>
<dbReference type="PANTHER" id="PTHR14969:SF13">
    <property type="entry name" value="AT30094P"/>
    <property type="match status" value="1"/>
</dbReference>
<gene>
    <name evidence="3" type="ORF">ACFQGH_06105</name>
</gene>
<comment type="caution">
    <text evidence="3">The sequence shown here is derived from an EMBL/GenBank/DDBJ whole genome shotgun (WGS) entry which is preliminary data.</text>
</comment>
<proteinExistence type="predicted"/>
<dbReference type="Gene3D" id="1.20.144.10">
    <property type="entry name" value="Phosphatidic acid phosphatase type 2/haloperoxidase"/>
    <property type="match status" value="1"/>
</dbReference>
<feature type="transmembrane region" description="Helical" evidence="1">
    <location>
        <begin position="106"/>
        <end position="124"/>
    </location>
</feature>
<feature type="transmembrane region" description="Helical" evidence="1">
    <location>
        <begin position="158"/>
        <end position="176"/>
    </location>
</feature>
<feature type="transmembrane region" description="Helical" evidence="1">
    <location>
        <begin position="65"/>
        <end position="86"/>
    </location>
</feature>
<reference evidence="3 4" key="1">
    <citation type="journal article" date="2019" name="Int. J. Syst. Evol. Microbiol.">
        <title>The Global Catalogue of Microorganisms (GCM) 10K type strain sequencing project: providing services to taxonomists for standard genome sequencing and annotation.</title>
        <authorList>
            <consortium name="The Broad Institute Genomics Platform"/>
            <consortium name="The Broad Institute Genome Sequencing Center for Infectious Disease"/>
            <person name="Wu L."/>
            <person name="Ma J."/>
        </authorList>
    </citation>
    <scope>NUCLEOTIDE SEQUENCE [LARGE SCALE GENOMIC DNA]</scope>
    <source>
        <strain evidence="3 4">CGMCC 1.3240</strain>
    </source>
</reference>
<dbReference type="RefSeq" id="WP_340603284.1">
    <property type="nucleotide sequence ID" value="NZ_JBBMXV010000002.1"/>
</dbReference>
<dbReference type="SUPFAM" id="SSF48317">
    <property type="entry name" value="Acid phosphatase/Vanadium-dependent haloperoxidase"/>
    <property type="match status" value="1"/>
</dbReference>
<evidence type="ECO:0000313" key="3">
    <source>
        <dbReference type="EMBL" id="MFC6904770.1"/>
    </source>
</evidence>
<dbReference type="PANTHER" id="PTHR14969">
    <property type="entry name" value="SPHINGOSINE-1-PHOSPHATE PHOSPHOHYDROLASE"/>
    <property type="match status" value="1"/>
</dbReference>